<evidence type="ECO:0000313" key="13">
    <source>
        <dbReference type="EMBL" id="TRX97451.1"/>
    </source>
</evidence>
<dbReference type="PROSITE" id="PS52019">
    <property type="entry name" value="PKS_MFAS_DH"/>
    <property type="match status" value="1"/>
</dbReference>
<evidence type="ECO:0000256" key="2">
    <source>
        <dbReference type="ARBA" id="ARBA00022553"/>
    </source>
</evidence>
<dbReference type="Gene3D" id="1.10.1200.10">
    <property type="entry name" value="ACP-like"/>
    <property type="match status" value="1"/>
</dbReference>
<dbReference type="InterPro" id="IPR013149">
    <property type="entry name" value="ADH-like_C"/>
</dbReference>
<evidence type="ECO:0000256" key="7">
    <source>
        <dbReference type="ARBA" id="ARBA00023315"/>
    </source>
</evidence>
<dbReference type="Gene3D" id="3.30.70.3290">
    <property type="match status" value="1"/>
</dbReference>
<evidence type="ECO:0000313" key="14">
    <source>
        <dbReference type="Proteomes" id="UP000319160"/>
    </source>
</evidence>
<dbReference type="InterPro" id="IPR020807">
    <property type="entry name" value="PKS_DH"/>
</dbReference>
<feature type="domain" description="PKS/mFAS DH" evidence="12">
    <location>
        <begin position="979"/>
        <end position="1292"/>
    </location>
</feature>
<dbReference type="PROSITE" id="PS50075">
    <property type="entry name" value="CARRIER"/>
    <property type="match status" value="1"/>
</dbReference>
<sequence length="2602" mass="285883">MNADEAIDAEGGGHWGWMTYSSAEQHSTRGKQVNGDVLEPIAIIGFALKYPEDGDSPEGFWKVLEEGRCVMTEWPKHRMRLDAFYEQDEAQDSQTSVPGAHFLKEDIGAFDAPFFGISATEAKAMDPQQRIILEATYHALEQGVYSGCMTYDYKDITTRDLEDFPKYAATGITSNMLANRVSWFYNLLGPSITLDSACSSSLMAFDIACQGLRNGDCSMAVVTGSTLLASAEPFLTLINMGFLSPHGRCFSFDERANGYARGEGIGVVLLQPLRDAIVQGNPIRAIVRSTGSNQDGHTPGVTQPSKESQAALIRDTYEKAGLNFTHTRYFEAHGTGTAIGDPIEADAIGRTFRTARSKNDPLYIGAVKSNIGHLEGGSGIAGIIKTVMVLEKGIIPPNANFKSLNPKIDADFLNIKFPSQCLPWPTDGLRRASVASFGFGGSNAHAILDDAVNYMKLRGLRTNENGTLSDSRFERLTTTPTLKSGLDSDIGYAGRLLVLSAVDEGGIARLASAYQSYFHDNSKEEKGKVSLDDFAYTLARRSNMPWKSFALISSEKEVQNLTSLLSKPILSDGQEASIAFVFTGQGAQYRNMGLRLLAHPRFRASIDSFDKQLHELGSTWSVGNLLCQKDSIVNIDDPEFSQPMTTALQVALYDMLLDAGVKPEVVIGHSSGEIAAAYAAGGLDLASACRVSYFRGKTAGVLKQCTKRPGAMMSVDLSADEMRDLIDENLLDRAGAVCVACINSPYNVTISGDEIAIDAMKSLLDSLNIRTRKLNTGIAYHSPHMEQIAAEYAQLIGKLKGSTDTSSRPHMISSLTGTHMQKLDNLRTSSYWVANMVSPVQFREAMLTLSPYLGKKQTRKLGGPKIGVIRDVVEIGPHSALRRIVMDCVRHDAAGASVQYDSILVRNNPEGYTTLKLIGNLYTRGHAVSIQKTNEIVHPLAIRSQLLVDLPSYPFDHSKIYWHEAPVSRHGRLRTAPKLELLGVPVPDWNPLEPRWRKFLNIVETPWIEHHKVNGIVIYPATGMLVMVVEALKQLSDTSRSISGYRFTDAVFSAPIVIREGDRTEVQLHMRRDQSFTSKDLNTYEFRVYAYIDKDWVQNCHGSVQINYDSEREASVREKETLMYRQKYEAAVKACTQKVLKEDMYENFKGNGLTYGPAFQALHNLAWDGKNRAVGNIQCFTWSPHHSRHKRQEHVTHPVTGDAAGQLTWVALTRGAQDVFANGFAVTRIRSAWVASSGLSYPESEDLFAACETSFKGLRGTASSTCVFDAVGNLKLVMANVETTTIGGSENLSLSVNPRQLCFEMSYKPDPDIIDPRKLFRLEKADLTKGSERTAFYEDLELALFYLATRALADLDSCDSATHSLNAHTENYVAWLRRKVHEYQSEALSCDRRDHVIRIEDTSEMDQLINRLENANPEGQLFIHIGRNLHSIIRELVDPLELAFQDGLAEKYCQIVYENVLGHGQLINYLDVLSHKHPYLNILEVGSGTGPLVHHILDALCAKQEVLGCYDYTDLSEEMLERARQVPTGLDRKINYRVLDIGKDIAQQGYEPESYDLIVANTVIRVPCDLETMIRNIRHLLKPLGKLLLLNTADPDTLRSGVGFGTMPVCWIRTEIDEEIGPCFSSVQMETVLKANGFGGIETISPSHQDGASNEHSIMVATATTPLTSTKQLPPVFLILDTQDAVQVTVAEDLRGCLQQYLGLNSQALSIKDIIPSDVTSGSTLIFLVEILKPYLATLDKSSFERIQGLLSRAGNMIWTTSSQTSSAISAELQMIRGLARVLQTEKPDSAFITLTLDDHNSKPDVYVQHIWNVIYATVTRPSDICELEYVEHEGELEISRVFHSRQLDHEIHSKIHTILKQECLDQCPPLALTVPHPGLLESIRFEEDTKYPTGLGADEIEIQVQAIGINFRDLLVILGRVGSDTVGAECAGIVTRIGANCNTLNVGDRVCAVAFGCTRTHMRFHHQLAVKIPDDFPVEKAASLPITGVTAYYSLHTLARLRKEDSILIHSAAGGTGQMAVQIAQSVGAEVYVTVGTPEKRQLMRDLYGIPETHIFHSRDTAFAQDIFHATNGKGVDVIVNSLAGDLLQASWNCIAPLGRFIELGKADIEGNSKLPMFHFDKNVTFYAVAVDSLSDQRPSMVGNILQSVVDLATSGQLQVASPLQVSPISDIETVLKTMQSGKNVGKAVLTMNPHDKVPTWLKPTHSYSFDPTATYLIAGGLGGLGRCAARWMARQGARHFILLSRSGPRTDEARSLLEELRTAGVDVRTPKCDVASPESLEAALNECSDMPPIKGCLQATMVLQDVIFETMSWDQWSISINSKVRTTWNLHAQLPRDLTFFIMLSSVSGIMGSMGQSNYAAGNTYQDALAAHRIAKGEAATALALGWMGNIGIGAANAKLDRGKEEMMKIAEVHEDEFLALLDRYCNPATNIKTAQQAQPIVGLLTPAMVQAAGFDPPDWMLTRPLLQGLKQHDTDGDAGKLASQGSGAAAGGRDWRGELVRASTMDEASHILVEALVQKLAKATSVAPEEIDSSRPLHAYGVDSLLAVELRNWFKKLFQADVAIFDITGQASVEQIARGAARVSEIVKESGLLKMTNGA</sequence>
<dbReference type="InterPro" id="IPR018201">
    <property type="entry name" value="Ketoacyl_synth_AS"/>
</dbReference>
<keyword evidence="1" id="KW-0596">Phosphopantetheine</keyword>
<dbReference type="InterPro" id="IPR020843">
    <property type="entry name" value="ER"/>
</dbReference>
<organism evidence="13 14">
    <name type="scientific">Xylaria flabelliformis</name>
    <dbReference type="NCBI Taxonomy" id="2512241"/>
    <lineage>
        <taxon>Eukaryota</taxon>
        <taxon>Fungi</taxon>
        <taxon>Dikarya</taxon>
        <taxon>Ascomycota</taxon>
        <taxon>Pezizomycotina</taxon>
        <taxon>Sordariomycetes</taxon>
        <taxon>Xylariomycetidae</taxon>
        <taxon>Xylariales</taxon>
        <taxon>Xylariaceae</taxon>
        <taxon>Xylaria</taxon>
    </lineage>
</organism>
<dbReference type="GO" id="GO:0004312">
    <property type="term" value="F:fatty acid synthase activity"/>
    <property type="evidence" value="ECO:0007669"/>
    <property type="project" value="TreeGrafter"/>
</dbReference>
<dbReference type="PROSITE" id="PS00606">
    <property type="entry name" value="KS3_1"/>
    <property type="match status" value="1"/>
</dbReference>
<evidence type="ECO:0000256" key="9">
    <source>
        <dbReference type="SAM" id="MobiDB-lite"/>
    </source>
</evidence>
<dbReference type="InterPro" id="IPR049551">
    <property type="entry name" value="PKS_DH_C"/>
</dbReference>
<evidence type="ECO:0000256" key="3">
    <source>
        <dbReference type="ARBA" id="ARBA00022679"/>
    </source>
</evidence>
<proteinExistence type="predicted"/>
<dbReference type="SUPFAM" id="SSF52151">
    <property type="entry name" value="FabD/lysophospholipase-like"/>
    <property type="match status" value="1"/>
</dbReference>
<comment type="caution">
    <text evidence="13">The sequence shown here is derived from an EMBL/GenBank/DDBJ whole genome shotgun (WGS) entry which is preliminary data.</text>
</comment>
<dbReference type="GO" id="GO:0004315">
    <property type="term" value="F:3-oxoacyl-[acyl-carrier-protein] synthase activity"/>
    <property type="evidence" value="ECO:0007669"/>
    <property type="project" value="InterPro"/>
</dbReference>
<feature type="region of interest" description="C-terminal hotdog fold" evidence="8">
    <location>
        <begin position="1136"/>
        <end position="1292"/>
    </location>
</feature>
<dbReference type="SUPFAM" id="SSF50129">
    <property type="entry name" value="GroES-like"/>
    <property type="match status" value="1"/>
</dbReference>
<dbReference type="Pfam" id="PF23297">
    <property type="entry name" value="ACP_SdgA_C"/>
    <property type="match status" value="1"/>
</dbReference>
<accession>A0A553IB75</accession>
<dbReference type="OrthoDB" id="329835at2759"/>
<dbReference type="FunFam" id="3.40.50.720:FF:000209">
    <property type="entry name" value="Polyketide synthase Pks12"/>
    <property type="match status" value="1"/>
</dbReference>
<dbReference type="GO" id="GO:0006633">
    <property type="term" value="P:fatty acid biosynthetic process"/>
    <property type="evidence" value="ECO:0007669"/>
    <property type="project" value="InterPro"/>
</dbReference>
<dbReference type="CDD" id="cd02440">
    <property type="entry name" value="AdoMet_MTases"/>
    <property type="match status" value="1"/>
</dbReference>
<dbReference type="GO" id="GO:0031177">
    <property type="term" value="F:phosphopantetheine binding"/>
    <property type="evidence" value="ECO:0007669"/>
    <property type="project" value="InterPro"/>
</dbReference>
<dbReference type="PANTHER" id="PTHR43775">
    <property type="entry name" value="FATTY ACID SYNTHASE"/>
    <property type="match status" value="1"/>
</dbReference>
<keyword evidence="6" id="KW-0511">Multifunctional enzyme</keyword>
<dbReference type="GO" id="GO:1901336">
    <property type="term" value="P:lactone biosynthetic process"/>
    <property type="evidence" value="ECO:0007669"/>
    <property type="project" value="UniProtKB-ARBA"/>
</dbReference>
<dbReference type="InterPro" id="IPR057326">
    <property type="entry name" value="KR_dom"/>
</dbReference>
<dbReference type="STRING" id="2512241.A0A553IB75"/>
<dbReference type="InterPro" id="IPR056501">
    <property type="entry name" value="NAD-bd_HRPKS_sdrA"/>
</dbReference>
<dbReference type="SUPFAM" id="SSF53335">
    <property type="entry name" value="S-adenosyl-L-methionine-dependent methyltransferases"/>
    <property type="match status" value="1"/>
</dbReference>
<dbReference type="Pfam" id="PF23114">
    <property type="entry name" value="NAD-bd_HRPKS_sdrA"/>
    <property type="match status" value="1"/>
</dbReference>
<gene>
    <name evidence="13" type="ORF">FHL15_001729</name>
</gene>
<dbReference type="CDD" id="cd00833">
    <property type="entry name" value="PKS"/>
    <property type="match status" value="1"/>
</dbReference>
<dbReference type="InterPro" id="IPR009081">
    <property type="entry name" value="PP-bd_ACP"/>
</dbReference>
<dbReference type="Gene3D" id="3.40.366.10">
    <property type="entry name" value="Malonyl-Coenzyme A Acyl Carrier Protein, domain 2"/>
    <property type="match status" value="1"/>
</dbReference>
<dbReference type="Pfam" id="PF08659">
    <property type="entry name" value="KR"/>
    <property type="match status" value="1"/>
</dbReference>
<dbReference type="InterPro" id="IPR013217">
    <property type="entry name" value="Methyltransf_12"/>
</dbReference>
<keyword evidence="5" id="KW-0560">Oxidoreductase</keyword>
<dbReference type="Gene3D" id="3.40.50.720">
    <property type="entry name" value="NAD(P)-binding Rossmann-like Domain"/>
    <property type="match status" value="2"/>
</dbReference>
<keyword evidence="2" id="KW-0597">Phosphoprotein</keyword>
<dbReference type="InterPro" id="IPR049900">
    <property type="entry name" value="PKS_mFAS_DH"/>
</dbReference>
<dbReference type="Pfam" id="PF08242">
    <property type="entry name" value="Methyltransf_12"/>
    <property type="match status" value="1"/>
</dbReference>
<name>A0A553IB75_9PEZI</name>
<evidence type="ECO:0000256" key="8">
    <source>
        <dbReference type="PROSITE-ProRule" id="PRU01363"/>
    </source>
</evidence>
<dbReference type="InterPro" id="IPR016036">
    <property type="entry name" value="Malonyl_transacylase_ACP-bd"/>
</dbReference>
<dbReference type="SUPFAM" id="SSF47336">
    <property type="entry name" value="ACP-like"/>
    <property type="match status" value="1"/>
</dbReference>
<dbReference type="EMBL" id="VFLP01000006">
    <property type="protein sequence ID" value="TRX97451.1"/>
    <property type="molecule type" value="Genomic_DNA"/>
</dbReference>
<dbReference type="Proteomes" id="UP000319160">
    <property type="component" value="Unassembled WGS sequence"/>
</dbReference>
<keyword evidence="7" id="KW-0012">Acyltransferase</keyword>
<feature type="domain" description="Carrier" evidence="10">
    <location>
        <begin position="2510"/>
        <end position="2587"/>
    </location>
</feature>
<evidence type="ECO:0000256" key="4">
    <source>
        <dbReference type="ARBA" id="ARBA00022857"/>
    </source>
</evidence>
<dbReference type="InterPro" id="IPR050091">
    <property type="entry name" value="PKS_NRPS_Biosynth_Enz"/>
</dbReference>
<keyword evidence="4" id="KW-0521">NADP</keyword>
<dbReference type="Pfam" id="PF02801">
    <property type="entry name" value="Ketoacyl-synt_C"/>
    <property type="match status" value="1"/>
</dbReference>
<dbReference type="InterPro" id="IPR006162">
    <property type="entry name" value="Ppantetheine_attach_site"/>
</dbReference>
<dbReference type="InterPro" id="IPR001227">
    <property type="entry name" value="Ac_transferase_dom_sf"/>
</dbReference>
<feature type="compositionally biased region" description="Polar residues" evidence="9">
    <location>
        <begin position="289"/>
        <end position="308"/>
    </location>
</feature>
<dbReference type="SMART" id="SM00822">
    <property type="entry name" value="PKS_KR"/>
    <property type="match status" value="1"/>
</dbReference>
<dbReference type="Gene3D" id="3.40.50.150">
    <property type="entry name" value="Vaccinia Virus protein VP39"/>
    <property type="match status" value="1"/>
</dbReference>
<feature type="active site" description="Proton acceptor; for dehydratase activity" evidence="8">
    <location>
        <position position="1011"/>
    </location>
</feature>
<dbReference type="SMART" id="SM00826">
    <property type="entry name" value="PKS_DH"/>
    <property type="match status" value="1"/>
</dbReference>
<dbReference type="InterPro" id="IPR016035">
    <property type="entry name" value="Acyl_Trfase/lysoPLipase"/>
</dbReference>
<feature type="region of interest" description="N-terminal hotdog fold" evidence="8">
    <location>
        <begin position="979"/>
        <end position="1111"/>
    </location>
</feature>
<feature type="region of interest" description="Disordered" evidence="9">
    <location>
        <begin position="288"/>
        <end position="308"/>
    </location>
</feature>
<dbReference type="InterPro" id="IPR011032">
    <property type="entry name" value="GroES-like_sf"/>
</dbReference>
<dbReference type="SMART" id="SM00825">
    <property type="entry name" value="PKS_KS"/>
    <property type="match status" value="1"/>
</dbReference>
<evidence type="ECO:0000256" key="6">
    <source>
        <dbReference type="ARBA" id="ARBA00023268"/>
    </source>
</evidence>
<dbReference type="Gene3D" id="3.90.180.10">
    <property type="entry name" value="Medium-chain alcohol dehydrogenases, catalytic domain"/>
    <property type="match status" value="1"/>
</dbReference>
<dbReference type="Pfam" id="PF00698">
    <property type="entry name" value="Acyl_transf_1"/>
    <property type="match status" value="1"/>
</dbReference>
<reference evidence="14" key="1">
    <citation type="submission" date="2019-06" db="EMBL/GenBank/DDBJ databases">
        <title>Draft genome sequence of the griseofulvin-producing fungus Xylaria cubensis strain G536.</title>
        <authorList>
            <person name="Mead M.E."/>
            <person name="Raja H.A."/>
            <person name="Steenwyk J.L."/>
            <person name="Knowles S.L."/>
            <person name="Oberlies N.H."/>
            <person name="Rokas A."/>
        </authorList>
    </citation>
    <scope>NUCLEOTIDE SEQUENCE [LARGE SCALE GENOMIC DNA]</scope>
    <source>
        <strain evidence="14">G536</strain>
    </source>
</reference>
<dbReference type="InterPro" id="IPR013154">
    <property type="entry name" value="ADH-like_N"/>
</dbReference>
<dbReference type="PANTHER" id="PTHR43775:SF29">
    <property type="entry name" value="ASPERFURANONE POLYKETIDE SYNTHASE AFOG-RELATED"/>
    <property type="match status" value="1"/>
</dbReference>
<feature type="domain" description="Ketosynthase family 3 (KS3)" evidence="11">
    <location>
        <begin position="38"/>
        <end position="450"/>
    </location>
</feature>
<dbReference type="InterPro" id="IPR036736">
    <property type="entry name" value="ACP-like_sf"/>
</dbReference>
<dbReference type="Pfam" id="PF08240">
    <property type="entry name" value="ADH_N"/>
    <property type="match status" value="1"/>
</dbReference>
<dbReference type="SUPFAM" id="SSF51735">
    <property type="entry name" value="NAD(P)-binding Rossmann-fold domains"/>
    <property type="match status" value="2"/>
</dbReference>
<dbReference type="InterPro" id="IPR014043">
    <property type="entry name" value="Acyl_transferase_dom"/>
</dbReference>
<evidence type="ECO:0000259" key="11">
    <source>
        <dbReference type="PROSITE" id="PS52004"/>
    </source>
</evidence>
<dbReference type="SMART" id="SM00827">
    <property type="entry name" value="PKS_AT"/>
    <property type="match status" value="1"/>
</dbReference>
<dbReference type="InterPro" id="IPR020806">
    <property type="entry name" value="PKS_PP-bd"/>
</dbReference>
<dbReference type="Pfam" id="PF21089">
    <property type="entry name" value="PKS_DH_N"/>
    <property type="match status" value="1"/>
</dbReference>
<dbReference type="InterPro" id="IPR016039">
    <property type="entry name" value="Thiolase-like"/>
</dbReference>
<dbReference type="InterPro" id="IPR014031">
    <property type="entry name" value="Ketoacyl_synth_C"/>
</dbReference>
<dbReference type="Pfam" id="PF00109">
    <property type="entry name" value="ketoacyl-synt"/>
    <property type="match status" value="1"/>
</dbReference>
<protein>
    <submittedName>
        <fullName evidence="13">Uncharacterized protein</fullName>
    </submittedName>
</protein>
<feature type="active site" description="Proton donor; for dehydratase activity" evidence="8">
    <location>
        <position position="1202"/>
    </location>
</feature>
<keyword evidence="14" id="KW-1185">Reference proteome</keyword>
<evidence type="ECO:0000256" key="1">
    <source>
        <dbReference type="ARBA" id="ARBA00022450"/>
    </source>
</evidence>
<dbReference type="SUPFAM" id="SSF55048">
    <property type="entry name" value="Probable ACP-binding domain of malonyl-CoA ACP transacylase"/>
    <property type="match status" value="1"/>
</dbReference>
<dbReference type="Gene3D" id="3.10.129.110">
    <property type="entry name" value="Polyketide synthase dehydratase"/>
    <property type="match status" value="1"/>
</dbReference>
<dbReference type="Gene3D" id="3.40.47.10">
    <property type="match status" value="1"/>
</dbReference>
<dbReference type="GO" id="GO:0030639">
    <property type="term" value="P:polyketide biosynthetic process"/>
    <property type="evidence" value="ECO:0007669"/>
    <property type="project" value="UniProtKB-ARBA"/>
</dbReference>
<dbReference type="PROSITE" id="PS52004">
    <property type="entry name" value="KS3_2"/>
    <property type="match status" value="1"/>
</dbReference>
<keyword evidence="3" id="KW-0808">Transferase</keyword>
<dbReference type="InterPro" id="IPR014030">
    <property type="entry name" value="Ketoacyl_synth_N"/>
</dbReference>
<dbReference type="InterPro" id="IPR036291">
    <property type="entry name" value="NAD(P)-bd_dom_sf"/>
</dbReference>
<dbReference type="SMART" id="SM00829">
    <property type="entry name" value="PKS_ER"/>
    <property type="match status" value="1"/>
</dbReference>
<dbReference type="Pfam" id="PF14765">
    <property type="entry name" value="PS-DH"/>
    <property type="match status" value="1"/>
</dbReference>
<dbReference type="InterPro" id="IPR042104">
    <property type="entry name" value="PKS_dehydratase_sf"/>
</dbReference>
<dbReference type="CDD" id="cd05195">
    <property type="entry name" value="enoyl_red"/>
    <property type="match status" value="1"/>
</dbReference>
<dbReference type="InterPro" id="IPR029063">
    <property type="entry name" value="SAM-dependent_MTases_sf"/>
</dbReference>
<dbReference type="InterPro" id="IPR013968">
    <property type="entry name" value="PKS_KR"/>
</dbReference>
<dbReference type="InterPro" id="IPR049552">
    <property type="entry name" value="PKS_DH_N"/>
</dbReference>
<evidence type="ECO:0000259" key="12">
    <source>
        <dbReference type="PROSITE" id="PS52019"/>
    </source>
</evidence>
<dbReference type="SUPFAM" id="SSF53901">
    <property type="entry name" value="Thiolase-like"/>
    <property type="match status" value="1"/>
</dbReference>
<dbReference type="PROSITE" id="PS00012">
    <property type="entry name" value="PHOSPHOPANTETHEINE"/>
    <property type="match status" value="1"/>
</dbReference>
<dbReference type="InterPro" id="IPR020841">
    <property type="entry name" value="PKS_Beta-ketoAc_synthase_dom"/>
</dbReference>
<evidence type="ECO:0000259" key="10">
    <source>
        <dbReference type="PROSITE" id="PS50075"/>
    </source>
</evidence>
<dbReference type="Pfam" id="PF00107">
    <property type="entry name" value="ADH_zinc_N"/>
    <property type="match status" value="1"/>
</dbReference>
<evidence type="ECO:0000256" key="5">
    <source>
        <dbReference type="ARBA" id="ARBA00023002"/>
    </source>
</evidence>
<dbReference type="SMART" id="SM00823">
    <property type="entry name" value="PKS_PP"/>
    <property type="match status" value="1"/>
</dbReference>
<dbReference type="GO" id="GO:0016491">
    <property type="term" value="F:oxidoreductase activity"/>
    <property type="evidence" value="ECO:0007669"/>
    <property type="project" value="UniProtKB-KW"/>
</dbReference>